<evidence type="ECO:0000256" key="1">
    <source>
        <dbReference type="ARBA" id="ARBA00006811"/>
    </source>
</evidence>
<dbReference type="InterPro" id="IPR044925">
    <property type="entry name" value="His-Me_finger_sf"/>
</dbReference>
<dbReference type="GO" id="GO:0016787">
    <property type="term" value="F:hydrolase activity"/>
    <property type="evidence" value="ECO:0007669"/>
    <property type="project" value="UniProtKB-KW"/>
</dbReference>
<organism evidence="9 10">
    <name type="scientific">Ruminiclostridium hungatei</name>
    <name type="common">Clostridium hungatei</name>
    <dbReference type="NCBI Taxonomy" id="48256"/>
    <lineage>
        <taxon>Bacteria</taxon>
        <taxon>Bacillati</taxon>
        <taxon>Bacillota</taxon>
        <taxon>Clostridia</taxon>
        <taxon>Eubacteriales</taxon>
        <taxon>Oscillospiraceae</taxon>
        <taxon>Ruminiclostridium</taxon>
    </lineage>
</organism>
<dbReference type="GO" id="GO:0042742">
    <property type="term" value="P:defense response to bacterium"/>
    <property type="evidence" value="ECO:0007669"/>
    <property type="project" value="UniProtKB-KW"/>
</dbReference>
<dbReference type="Gene3D" id="1.10.101.10">
    <property type="entry name" value="PGBD-like superfamily/PGBD"/>
    <property type="match status" value="1"/>
</dbReference>
<evidence type="ECO:0000256" key="7">
    <source>
        <dbReference type="ARBA" id="ARBA00023048"/>
    </source>
</evidence>
<feature type="region of interest" description="Disordered" evidence="8">
    <location>
        <begin position="1"/>
        <end position="49"/>
    </location>
</feature>
<evidence type="ECO:0000256" key="3">
    <source>
        <dbReference type="ARBA" id="ARBA00022722"/>
    </source>
</evidence>
<comment type="similarity">
    <text evidence="1">Belongs to the colicin/pyosin nuclease family.</text>
</comment>
<evidence type="ECO:0000313" key="9">
    <source>
        <dbReference type="EMBL" id="OPX43331.1"/>
    </source>
</evidence>
<proteinExistence type="inferred from homology"/>
<feature type="region of interest" description="Disordered" evidence="8">
    <location>
        <begin position="180"/>
        <end position="210"/>
    </location>
</feature>
<dbReference type="InterPro" id="IPR037146">
    <property type="entry name" value="Colicin/pyocin_DNase_dom_sf"/>
</dbReference>
<evidence type="ECO:0000256" key="2">
    <source>
        <dbReference type="ARBA" id="ARBA00022529"/>
    </source>
</evidence>
<evidence type="ECO:0000256" key="5">
    <source>
        <dbReference type="ARBA" id="ARBA00022801"/>
    </source>
</evidence>
<dbReference type="EMBL" id="MZGX01000018">
    <property type="protein sequence ID" value="OPX43331.1"/>
    <property type="molecule type" value="Genomic_DNA"/>
</dbReference>
<dbReference type="SUPFAM" id="SSF54060">
    <property type="entry name" value="His-Me finger endonucleases"/>
    <property type="match status" value="1"/>
</dbReference>
<sequence length="581" mass="63256">MKTGELVNDDAGLEKEADVMGNRAEKEGSTSSTSKTVKLEKSFQMMQESKTIQRISQEEAMRTAKENTHEKNSGYSWSIRAGEYNRYVMEAQDMLRDIGYKLSKRGADGKWSPGGETYNALLKFQKTCKDTYNGLKQNAPTQALAQVKYMQGVDPTGKLDKATYNALKKEKENKTIRIKEENERANKKKLESSNKSNKTKEAAEDTKQGNIDTDDVLDGIQTVIDVVGFVPGVGDIADGVNVGISIVRKDWLGAIFSGIALIPMAGSAIAAPIKAISKASKVGKAGKFSKIVTDAIEFLVKFLGGANKVISKLSGYLEDLKGILRKVPEGIKAAADSKLVKLIAGSKGIEKIISFAKKIGNGIDTICKKADEVFTKVKNAVAPEMPVKKAAVTETPVKKAAVTETPVKKAAVTETPVKKAAVTETPVKKTVVTEAPVKKAVVTETPVKKTSDVGASEVGKGADNTAKGAGSNVAKGWKVGDPIDNLTKAGNQPSWSAVRQRYWKNEAFNTPKNYSPENIARMQKGLAPQRFNELTGKMESMELHHIIPQRSNLPNINNYENLRPVWPDEHQLIDPYRKTGR</sequence>
<gene>
    <name evidence="9" type="ORF">CLHUN_26760</name>
</gene>
<comment type="caution">
    <text evidence="9">The sequence shown here is derived from an EMBL/GenBank/DDBJ whole genome shotgun (WGS) entry which is preliminary data.</text>
</comment>
<dbReference type="Proteomes" id="UP000191554">
    <property type="component" value="Unassembled WGS sequence"/>
</dbReference>
<dbReference type="GO" id="GO:0031640">
    <property type="term" value="P:killing of cells of another organism"/>
    <property type="evidence" value="ECO:0007669"/>
    <property type="project" value="UniProtKB-KW"/>
</dbReference>
<dbReference type="GO" id="GO:0004519">
    <property type="term" value="F:endonuclease activity"/>
    <property type="evidence" value="ECO:0007669"/>
    <property type="project" value="UniProtKB-KW"/>
</dbReference>
<keyword evidence="2" id="KW-0929">Antimicrobial</keyword>
<keyword evidence="3" id="KW-0540">Nuclease</keyword>
<dbReference type="RefSeq" id="WP_242656515.1">
    <property type="nucleotide sequence ID" value="NZ_MZGX01000018.1"/>
</dbReference>
<reference evidence="9 10" key="1">
    <citation type="submission" date="2017-03" db="EMBL/GenBank/DDBJ databases">
        <title>Genome sequence of Clostridium hungatei DSM 14427.</title>
        <authorList>
            <person name="Poehlein A."/>
            <person name="Daniel R."/>
        </authorList>
    </citation>
    <scope>NUCLEOTIDE SEQUENCE [LARGE SCALE GENOMIC DNA]</scope>
    <source>
        <strain evidence="9 10">DSM 14427</strain>
    </source>
</reference>
<keyword evidence="4" id="KW-0255">Endonuclease</keyword>
<dbReference type="STRING" id="48256.CLHUN_26760"/>
<evidence type="ECO:0000313" key="10">
    <source>
        <dbReference type="Proteomes" id="UP000191554"/>
    </source>
</evidence>
<accession>A0A1V4SJA6</accession>
<feature type="compositionally biased region" description="Basic and acidic residues" evidence="8">
    <location>
        <begin position="12"/>
        <end position="28"/>
    </location>
</feature>
<evidence type="ECO:0000256" key="6">
    <source>
        <dbReference type="ARBA" id="ARBA00023022"/>
    </source>
</evidence>
<dbReference type="AlphaFoldDB" id="A0A1V4SJA6"/>
<dbReference type="CDD" id="cd20745">
    <property type="entry name" value="FIX_RhsA_AHH_HNH-like"/>
    <property type="match status" value="1"/>
</dbReference>
<keyword evidence="5" id="KW-0378">Hydrolase</keyword>
<evidence type="ECO:0000256" key="4">
    <source>
        <dbReference type="ARBA" id="ARBA00022759"/>
    </source>
</evidence>
<name>A0A1V4SJA6_RUMHU</name>
<keyword evidence="10" id="KW-1185">Reference proteome</keyword>
<protein>
    <submittedName>
        <fullName evidence="9">Uncharacterized protein</fullName>
    </submittedName>
</protein>
<evidence type="ECO:0000256" key="8">
    <source>
        <dbReference type="SAM" id="MobiDB-lite"/>
    </source>
</evidence>
<dbReference type="Gene3D" id="3.90.540.10">
    <property type="entry name" value="Colicin/pyocin, DNase domain"/>
    <property type="match status" value="1"/>
</dbReference>
<dbReference type="InterPro" id="IPR003615">
    <property type="entry name" value="HNH_nuc"/>
</dbReference>
<dbReference type="CDD" id="cd00085">
    <property type="entry name" value="HNHc"/>
    <property type="match status" value="1"/>
</dbReference>
<feature type="compositionally biased region" description="Basic and acidic residues" evidence="8">
    <location>
        <begin position="180"/>
        <end position="207"/>
    </location>
</feature>
<feature type="region of interest" description="Disordered" evidence="8">
    <location>
        <begin position="453"/>
        <end position="473"/>
    </location>
</feature>
<dbReference type="InterPro" id="IPR036366">
    <property type="entry name" value="PGBDSf"/>
</dbReference>
<keyword evidence="7" id="KW-0078">Bacteriocin</keyword>
<keyword evidence="6" id="KW-0044">Antibiotic</keyword>